<name>B2JAE4_NOSP7</name>
<accession>B2JAE4</accession>
<dbReference type="AlphaFoldDB" id="B2JAE4"/>
<dbReference type="SUPFAM" id="SSF53098">
    <property type="entry name" value="Ribonuclease H-like"/>
    <property type="match status" value="1"/>
</dbReference>
<evidence type="ECO:0000259" key="1">
    <source>
        <dbReference type="Pfam" id="PF01609"/>
    </source>
</evidence>
<evidence type="ECO:0000313" key="2">
    <source>
        <dbReference type="EMBL" id="ACC84898.1"/>
    </source>
</evidence>
<organism evidence="2 3">
    <name type="scientific">Nostoc punctiforme (strain ATCC 29133 / PCC 73102)</name>
    <dbReference type="NCBI Taxonomy" id="63737"/>
    <lineage>
        <taxon>Bacteria</taxon>
        <taxon>Bacillati</taxon>
        <taxon>Cyanobacteriota</taxon>
        <taxon>Cyanophyceae</taxon>
        <taxon>Nostocales</taxon>
        <taxon>Nostocaceae</taxon>
        <taxon>Nostoc</taxon>
    </lineage>
</organism>
<dbReference type="GO" id="GO:0003677">
    <property type="term" value="F:DNA binding"/>
    <property type="evidence" value="ECO:0007669"/>
    <property type="project" value="InterPro"/>
</dbReference>
<proteinExistence type="predicted"/>
<dbReference type="PhylomeDB" id="B2JAE4"/>
<dbReference type="KEGG" id="npu:Npun_AF008"/>
<dbReference type="NCBIfam" id="NF033591">
    <property type="entry name" value="transpos_IS4_2"/>
    <property type="match status" value="1"/>
</dbReference>
<dbReference type="Proteomes" id="UP000001191">
    <property type="component" value="Plasmid pNPUN01"/>
</dbReference>
<protein>
    <submittedName>
        <fullName evidence="2">Transposase, IS4 family protein</fullName>
    </submittedName>
</protein>
<dbReference type="Pfam" id="PF01609">
    <property type="entry name" value="DDE_Tnp_1"/>
    <property type="match status" value="1"/>
</dbReference>
<dbReference type="InterPro" id="IPR047658">
    <property type="entry name" value="IS4-like_transpos"/>
</dbReference>
<dbReference type="EMBL" id="CP001038">
    <property type="protein sequence ID" value="ACC84898.1"/>
    <property type="molecule type" value="Genomic_DNA"/>
</dbReference>
<feature type="domain" description="Transposase IS4-like" evidence="1">
    <location>
        <begin position="103"/>
        <end position="293"/>
    </location>
</feature>
<reference evidence="3" key="1">
    <citation type="submission" date="2008-04" db="EMBL/GenBank/DDBJ databases">
        <title>Complete sequence of plasmid 1 of Nostoc punctiforme ATCC 29133.</title>
        <authorList>
            <consortium name="US DOE Joint Genome Institute"/>
            <person name="Copeland A."/>
            <person name="Lucas S."/>
            <person name="Lapidus A."/>
            <person name="Glavina del Rio T."/>
            <person name="Dalin E."/>
            <person name="Tice H."/>
            <person name="Pitluck S."/>
            <person name="Chain P."/>
            <person name="Malfatti S."/>
            <person name="Shin M."/>
            <person name="Vergez L."/>
            <person name="Schmutz J."/>
            <person name="Larimer F."/>
            <person name="Land M."/>
            <person name="Hauser L."/>
            <person name="Kyrpides N."/>
            <person name="Kim E."/>
            <person name="Meeks J.C."/>
            <person name="Elhai J."/>
            <person name="Campbell E.L."/>
            <person name="Thiel T."/>
            <person name="Longmire J."/>
            <person name="Potts M."/>
            <person name="Atlas R."/>
        </authorList>
    </citation>
    <scope>NUCLEOTIDE SEQUENCE [LARGE SCALE GENOMIC DNA]</scope>
    <source>
        <strain evidence="3">ATCC 29133 / PCC 73102</strain>
        <plasmid evidence="3">Plasmid pNPUN01</plasmid>
    </source>
</reference>
<keyword evidence="2" id="KW-0614">Plasmid</keyword>
<dbReference type="GO" id="GO:0006313">
    <property type="term" value="P:DNA transposition"/>
    <property type="evidence" value="ECO:0007669"/>
    <property type="project" value="InterPro"/>
</dbReference>
<dbReference type="EnsemblBacteria" id="ACC84898">
    <property type="protein sequence ID" value="ACC84898"/>
    <property type="gene ID" value="Npun_AF008"/>
</dbReference>
<sequence length="448" mass="52652">MLPELYQKHLQSLLSQSELIFLTLVINVVQNIKDVKLEKISESLPLFIQCQSRRKKLQRFLLLPILNIEELWFPIIERWLAQIFLGNHRIYLAIDRTNWKRKNLLMISVIFQKRAIPIYFKLLAKLGSSNLSEQTKALTKIIPLFKNYKTVVLGDREFCSVSLAKWLDEQGFEFCLRLKKNENIELKAHLWCEIKDLGLKPGTSFFVSDATVTKTKQVKGFNVACKWKKNYRQNKAKEGWFILTNMNSKITAIQAYQKRFDIEEMFRDFKSGGYNLEKTNVEGKRFIALVLIISLADTIATLQGQNIKSKGIAKYLARPKEYGRSHRRHSNFYIGLYAQNWVNFIGDCWSLVQDLMRLSRHKLENYLFTRDESYEAYTVSFIGFMSPLQKLTYTGWLWYMSDRSRLHCCKMFRGLKMSYFKRANQLSNDISCWSTCDCTVAFKFFALS</sequence>
<dbReference type="GO" id="GO:0004803">
    <property type="term" value="F:transposase activity"/>
    <property type="evidence" value="ECO:0007669"/>
    <property type="project" value="InterPro"/>
</dbReference>
<gene>
    <name evidence="2" type="ordered locus">Npun_AF008</name>
</gene>
<dbReference type="InterPro" id="IPR002559">
    <property type="entry name" value="Transposase_11"/>
</dbReference>
<geneLocation type="plasmid" evidence="2 3">
    <name>pNPUN01</name>
</geneLocation>
<dbReference type="Gene3D" id="3.90.350.10">
    <property type="entry name" value="Transposase Inhibitor Protein From Tn5, Chain A, domain 1"/>
    <property type="match status" value="1"/>
</dbReference>
<evidence type="ECO:0000313" key="3">
    <source>
        <dbReference type="Proteomes" id="UP000001191"/>
    </source>
</evidence>
<keyword evidence="3" id="KW-1185">Reference proteome</keyword>
<dbReference type="InterPro" id="IPR012337">
    <property type="entry name" value="RNaseH-like_sf"/>
</dbReference>
<dbReference type="HOGENOM" id="CLU_060706_0_1_3"/>